<dbReference type="InterPro" id="IPR023332">
    <property type="entry name" value="Proteasome_alpha-type"/>
</dbReference>
<gene>
    <name evidence="4" type="ORF">KIPB_002993</name>
</gene>
<organism evidence="4 5">
    <name type="scientific">Kipferlia bialata</name>
    <dbReference type="NCBI Taxonomy" id="797122"/>
    <lineage>
        <taxon>Eukaryota</taxon>
        <taxon>Metamonada</taxon>
        <taxon>Carpediemonas-like organisms</taxon>
        <taxon>Kipferlia</taxon>
    </lineage>
</organism>
<evidence type="ECO:0000313" key="5">
    <source>
        <dbReference type="Proteomes" id="UP000265618"/>
    </source>
</evidence>
<dbReference type="PROSITE" id="PS51475">
    <property type="entry name" value="PROTEASOME_ALPHA_2"/>
    <property type="match status" value="1"/>
</dbReference>
<keyword evidence="5" id="KW-1185">Reference proteome</keyword>
<evidence type="ECO:0000256" key="1">
    <source>
        <dbReference type="ARBA" id="ARBA00022942"/>
    </source>
</evidence>
<comment type="caution">
    <text evidence="4">The sequence shown here is derived from an EMBL/GenBank/DDBJ whole genome shotgun (WGS) entry which is preliminary data.</text>
</comment>
<accession>A0A9K3GGU7</accession>
<feature type="domain" description="Proteasome alpha-type subunits" evidence="3">
    <location>
        <begin position="64"/>
        <end position="86"/>
    </location>
</feature>
<comment type="similarity">
    <text evidence="2">Belongs to the peptidase T1A family.</text>
</comment>
<reference evidence="4 5" key="1">
    <citation type="journal article" date="2018" name="PLoS ONE">
        <title>The draft genome of Kipferlia bialata reveals reductive genome evolution in fornicate parasites.</title>
        <authorList>
            <person name="Tanifuji G."/>
            <person name="Takabayashi S."/>
            <person name="Kume K."/>
            <person name="Takagi M."/>
            <person name="Nakayama T."/>
            <person name="Kamikawa R."/>
            <person name="Inagaki Y."/>
            <person name="Hashimoto T."/>
        </authorList>
    </citation>
    <scope>NUCLEOTIDE SEQUENCE [LARGE SCALE GENOMIC DNA]</scope>
    <source>
        <strain evidence="4">NY0173</strain>
    </source>
</reference>
<dbReference type="InterPro" id="IPR050115">
    <property type="entry name" value="Proteasome_alpha"/>
</dbReference>
<dbReference type="Pfam" id="PF00227">
    <property type="entry name" value="Proteasome"/>
    <property type="match status" value="1"/>
</dbReference>
<proteinExistence type="inferred from homology"/>
<dbReference type="InterPro" id="IPR000426">
    <property type="entry name" value="Proteasome_asu_N"/>
</dbReference>
<dbReference type="AlphaFoldDB" id="A0A9K3GGU7"/>
<dbReference type="InterPro" id="IPR001353">
    <property type="entry name" value="Proteasome_sua/b"/>
</dbReference>
<dbReference type="EMBL" id="BDIP01000540">
    <property type="protein sequence ID" value="GIQ81945.1"/>
    <property type="molecule type" value="Genomic_DNA"/>
</dbReference>
<dbReference type="GO" id="GO:0019773">
    <property type="term" value="C:proteasome core complex, alpha-subunit complex"/>
    <property type="evidence" value="ECO:0007669"/>
    <property type="project" value="UniProtKB-UniRule"/>
</dbReference>
<dbReference type="InterPro" id="IPR029055">
    <property type="entry name" value="Ntn_hydrolases_N"/>
</dbReference>
<feature type="non-terminal residue" evidence="4">
    <location>
        <position position="198"/>
    </location>
</feature>
<dbReference type="SMART" id="SM00948">
    <property type="entry name" value="Proteasome_A_N"/>
    <property type="match status" value="1"/>
</dbReference>
<dbReference type="Pfam" id="PF10584">
    <property type="entry name" value="Proteasome_A_N"/>
    <property type="match status" value="1"/>
</dbReference>
<dbReference type="Gene3D" id="3.60.20.10">
    <property type="entry name" value="Glutamine Phosphoribosylpyrophosphate, subunit 1, domain 1"/>
    <property type="match status" value="1"/>
</dbReference>
<dbReference type="SUPFAM" id="SSF56235">
    <property type="entry name" value="N-terminal nucleophile aminohydrolases (Ntn hydrolases)"/>
    <property type="match status" value="1"/>
</dbReference>
<evidence type="ECO:0000313" key="4">
    <source>
        <dbReference type="EMBL" id="GIQ81945.1"/>
    </source>
</evidence>
<dbReference type="PANTHER" id="PTHR11599">
    <property type="entry name" value="PROTEASOME SUBUNIT ALPHA/BETA"/>
    <property type="match status" value="1"/>
</dbReference>
<protein>
    <submittedName>
        <fullName evidence="4">Proteasome A-type subunit</fullName>
    </submittedName>
</protein>
<dbReference type="GO" id="GO:0006511">
    <property type="term" value="P:ubiquitin-dependent protein catabolic process"/>
    <property type="evidence" value="ECO:0007669"/>
    <property type="project" value="InterPro"/>
</dbReference>
<name>A0A9K3GGU7_9EUKA</name>
<sequence length="198" mass="21673">MPPLPSSDHTVHRVHRVDNIPKDISGGQCLSLVHQHVYHLVPGHKSGVLLQKCSKAMFMTSSSHDRGVNTFSPEGRIFQIEYAMKAINLSSTALALTIDNGIVMATERRAASPLKISTSIYKIVEIDSHVYIAVSGYIADSNTLVDRARVEAQNHRFTFNEPIPVRALVESLCDVMISFGGDEEGAMSRPFGVSLLVS</sequence>
<dbReference type="OrthoDB" id="431557at2759"/>
<evidence type="ECO:0000256" key="2">
    <source>
        <dbReference type="PROSITE-ProRule" id="PRU00808"/>
    </source>
</evidence>
<keyword evidence="1 2" id="KW-0647">Proteasome</keyword>
<evidence type="ECO:0000259" key="3">
    <source>
        <dbReference type="SMART" id="SM00948"/>
    </source>
</evidence>
<dbReference type="Proteomes" id="UP000265618">
    <property type="component" value="Unassembled WGS sequence"/>
</dbReference>